<gene>
    <name evidence="2" type="ORF">EBB79_00935</name>
</gene>
<name>A0A3T0MXX3_9RHOB</name>
<dbReference type="Proteomes" id="UP000283063">
    <property type="component" value="Chromosome"/>
</dbReference>
<dbReference type="EMBL" id="CP033219">
    <property type="protein sequence ID" value="AZV76600.1"/>
    <property type="molecule type" value="Genomic_DNA"/>
</dbReference>
<keyword evidence="3" id="KW-1185">Reference proteome</keyword>
<feature type="signal peptide" evidence="1">
    <location>
        <begin position="1"/>
        <end position="21"/>
    </location>
</feature>
<dbReference type="Pfam" id="PF10722">
    <property type="entry name" value="YbjN"/>
    <property type="match status" value="1"/>
</dbReference>
<keyword evidence="1" id="KW-0732">Signal</keyword>
<evidence type="ECO:0000256" key="1">
    <source>
        <dbReference type="SAM" id="SignalP"/>
    </source>
</evidence>
<dbReference type="KEGG" id="sedi:EBB79_00935"/>
<evidence type="ECO:0000313" key="2">
    <source>
        <dbReference type="EMBL" id="AZV76600.1"/>
    </source>
</evidence>
<dbReference type="OrthoDB" id="33037at2"/>
<accession>A0A3T0MXX3</accession>
<protein>
    <submittedName>
        <fullName evidence="2">YbjN domain-containing protein</fullName>
    </submittedName>
</protein>
<proteinExistence type="predicted"/>
<evidence type="ECO:0000313" key="3">
    <source>
        <dbReference type="Proteomes" id="UP000283063"/>
    </source>
</evidence>
<dbReference type="InterPro" id="IPR019660">
    <property type="entry name" value="Put_sensory_transdc_reg_YbjN"/>
</dbReference>
<reference evidence="2 3" key="1">
    <citation type="submission" date="2018-10" db="EMBL/GenBank/DDBJ databases">
        <title>Parasedimentitalea marina sp. nov., a psychrophilic bacterium isolated from deep seawater of the New Britain Trench.</title>
        <authorList>
            <person name="Cao J."/>
        </authorList>
    </citation>
    <scope>NUCLEOTIDE SEQUENCE [LARGE SCALE GENOMIC DNA]</scope>
    <source>
        <strain evidence="2 3">W43</strain>
    </source>
</reference>
<dbReference type="RefSeq" id="WP_127747039.1">
    <property type="nucleotide sequence ID" value="NZ_CP033219.1"/>
</dbReference>
<dbReference type="CDD" id="cd17511">
    <property type="entry name" value="YbjN_AmyR-like"/>
    <property type="match status" value="1"/>
</dbReference>
<sequence length="155" mass="17185">MTIITKLAVAAAFALPSLASAENLVASDPDTLLEFFVEEGGDVERTVDNAGDPKLKVEYYGSDFVLYFYDCTDNTDCKSIQFFSGYKTEGGVRKSKVNSWNADNRFARAYISESGSARIEHDLYLGNVGIDADDFAALVAKWTKAEAEFEEFIDW</sequence>
<dbReference type="AlphaFoldDB" id="A0A3T0MXX3"/>
<feature type="chain" id="PRO_5019526251" evidence="1">
    <location>
        <begin position="22"/>
        <end position="155"/>
    </location>
</feature>
<organism evidence="2 3">
    <name type="scientific">Parasedimentitalea marina</name>
    <dbReference type="NCBI Taxonomy" id="2483033"/>
    <lineage>
        <taxon>Bacteria</taxon>
        <taxon>Pseudomonadati</taxon>
        <taxon>Pseudomonadota</taxon>
        <taxon>Alphaproteobacteria</taxon>
        <taxon>Rhodobacterales</taxon>
        <taxon>Paracoccaceae</taxon>
        <taxon>Parasedimentitalea</taxon>
    </lineage>
</organism>